<dbReference type="RefSeq" id="WP_267932435.1">
    <property type="nucleotide sequence ID" value="NZ_CP113257.1"/>
</dbReference>
<evidence type="ECO:0000313" key="3">
    <source>
        <dbReference type="Proteomes" id="UP001164632"/>
    </source>
</evidence>
<proteinExistence type="predicted"/>
<feature type="transmembrane region" description="Helical" evidence="1">
    <location>
        <begin position="31"/>
        <end position="51"/>
    </location>
</feature>
<keyword evidence="1" id="KW-0472">Membrane</keyword>
<keyword evidence="1" id="KW-0812">Transmembrane</keyword>
<dbReference type="Proteomes" id="UP001164632">
    <property type="component" value="Chromosome"/>
</dbReference>
<dbReference type="NCBIfam" id="NF041882">
    <property type="entry name" value="PA3371_fam"/>
    <property type="match status" value="1"/>
</dbReference>
<keyword evidence="1" id="KW-1133">Transmembrane helix</keyword>
<dbReference type="AlphaFoldDB" id="A0AA47E4V7"/>
<dbReference type="PROSITE" id="PS51257">
    <property type="entry name" value="PROKAR_LIPOPROTEIN"/>
    <property type="match status" value="1"/>
</dbReference>
<protein>
    <submittedName>
        <fullName evidence="2">Uncharacterized protein</fullName>
    </submittedName>
</protein>
<evidence type="ECO:0000256" key="1">
    <source>
        <dbReference type="SAM" id="Phobius"/>
    </source>
</evidence>
<sequence length="61" mass="6421">MSKSALTCLVLTIACACGAYLFPESTAISSTTLKAGLGVFGVLFLITAIIGRRVKFDPLLR</sequence>
<accession>A0AA47E4V7</accession>
<name>A0AA47E4V7_9GAMM</name>
<reference evidence="2" key="1">
    <citation type="submission" date="2022-11" db="EMBL/GenBank/DDBJ databases">
        <title>Genomic of Pseudomonas TF18.</title>
        <authorList>
            <person name="Liu T."/>
        </authorList>
    </citation>
    <scope>NUCLEOTIDE SEQUENCE</scope>
    <source>
        <strain evidence="2">TF18</strain>
    </source>
</reference>
<evidence type="ECO:0000313" key="2">
    <source>
        <dbReference type="EMBL" id="WAE54038.1"/>
    </source>
</evidence>
<gene>
    <name evidence="2" type="ORF">OSV15_07680</name>
</gene>
<dbReference type="EMBL" id="CP113257">
    <property type="protein sequence ID" value="WAE54038.1"/>
    <property type="molecule type" value="Genomic_DNA"/>
</dbReference>
<organism evidence="2 3">
    <name type="scientific">Stutzerimonas frequens</name>
    <dbReference type="NCBI Taxonomy" id="2968969"/>
    <lineage>
        <taxon>Bacteria</taxon>
        <taxon>Pseudomonadati</taxon>
        <taxon>Pseudomonadota</taxon>
        <taxon>Gammaproteobacteria</taxon>
        <taxon>Pseudomonadales</taxon>
        <taxon>Pseudomonadaceae</taxon>
        <taxon>Stutzerimonas</taxon>
    </lineage>
</organism>
<dbReference type="InterPro" id="IPR049711">
    <property type="entry name" value="PA3371-like"/>
</dbReference>